<feature type="compositionally biased region" description="Low complexity" evidence="1">
    <location>
        <begin position="48"/>
        <end position="58"/>
    </location>
</feature>
<evidence type="ECO:0000256" key="1">
    <source>
        <dbReference type="SAM" id="MobiDB-lite"/>
    </source>
</evidence>
<evidence type="ECO:0000313" key="5">
    <source>
        <dbReference type="Proteomes" id="UP001153954"/>
    </source>
</evidence>
<feature type="compositionally biased region" description="Basic and acidic residues" evidence="1">
    <location>
        <begin position="1"/>
        <end position="21"/>
    </location>
</feature>
<feature type="compositionally biased region" description="Gly residues" evidence="1">
    <location>
        <begin position="59"/>
        <end position="71"/>
    </location>
</feature>
<organism evidence="3 5">
    <name type="scientific">Euphydryas editha</name>
    <name type="common">Edith's checkerspot</name>
    <dbReference type="NCBI Taxonomy" id="104508"/>
    <lineage>
        <taxon>Eukaryota</taxon>
        <taxon>Metazoa</taxon>
        <taxon>Ecdysozoa</taxon>
        <taxon>Arthropoda</taxon>
        <taxon>Hexapoda</taxon>
        <taxon>Insecta</taxon>
        <taxon>Pterygota</taxon>
        <taxon>Neoptera</taxon>
        <taxon>Endopterygota</taxon>
        <taxon>Lepidoptera</taxon>
        <taxon>Glossata</taxon>
        <taxon>Ditrysia</taxon>
        <taxon>Papilionoidea</taxon>
        <taxon>Nymphalidae</taxon>
        <taxon>Nymphalinae</taxon>
        <taxon>Euphydryas</taxon>
    </lineage>
</organism>
<evidence type="ECO:0000313" key="4">
    <source>
        <dbReference type="EMBL" id="CAH2101584.1"/>
    </source>
</evidence>
<evidence type="ECO:0000313" key="3">
    <source>
        <dbReference type="EMBL" id="CAH2101583.1"/>
    </source>
</evidence>
<keyword evidence="5" id="KW-1185">Reference proteome</keyword>
<feature type="compositionally biased region" description="Low complexity" evidence="1">
    <location>
        <begin position="72"/>
        <end position="97"/>
    </location>
</feature>
<comment type="caution">
    <text evidence="3">The sequence shown here is derived from an EMBL/GenBank/DDBJ whole genome shotgun (WGS) entry which is preliminary data.</text>
</comment>
<proteinExistence type="predicted"/>
<dbReference type="Proteomes" id="UP001153954">
    <property type="component" value="Unassembled WGS sequence"/>
</dbReference>
<dbReference type="EMBL" id="CAKOGL010000023">
    <property type="protein sequence ID" value="CAH2101584.1"/>
    <property type="molecule type" value="Genomic_DNA"/>
</dbReference>
<reference evidence="3" key="1">
    <citation type="submission" date="2022-03" db="EMBL/GenBank/DDBJ databases">
        <authorList>
            <person name="Tunstrom K."/>
        </authorList>
    </citation>
    <scope>NUCLEOTIDE SEQUENCE</scope>
</reference>
<evidence type="ECO:0000313" key="2">
    <source>
        <dbReference type="EMBL" id="CAH2101582.1"/>
    </source>
</evidence>
<dbReference type="EMBL" id="CAKOGL010000023">
    <property type="protein sequence ID" value="CAH2101583.1"/>
    <property type="molecule type" value="Genomic_DNA"/>
</dbReference>
<dbReference type="AlphaFoldDB" id="A0AAU9UUA4"/>
<sequence>MERITEERRRETELQEARQEPRVSGASGSLECTERGQEQEARDGAHHGGAAPGDRAAGGAPGAAGEWGLGLSGVYRAGAGARGARWSASRRSGAGRPSCRRRARSRG</sequence>
<feature type="compositionally biased region" description="Basic residues" evidence="1">
    <location>
        <begin position="98"/>
        <end position="107"/>
    </location>
</feature>
<feature type="region of interest" description="Disordered" evidence="1">
    <location>
        <begin position="1"/>
        <end position="107"/>
    </location>
</feature>
<gene>
    <name evidence="2" type="ORF">EEDITHA_LOCUS16321</name>
    <name evidence="3" type="ORF">EEDITHA_LOCUS16322</name>
    <name evidence="4" type="ORF">EEDITHA_LOCUS16323</name>
</gene>
<feature type="compositionally biased region" description="Basic and acidic residues" evidence="1">
    <location>
        <begin position="32"/>
        <end position="46"/>
    </location>
</feature>
<dbReference type="EMBL" id="CAKOGL010000023">
    <property type="protein sequence ID" value="CAH2101582.1"/>
    <property type="molecule type" value="Genomic_DNA"/>
</dbReference>
<accession>A0AAU9UUA4</accession>
<name>A0AAU9UUA4_EUPED</name>
<protein>
    <submittedName>
        <fullName evidence="3">Uncharacterized protein</fullName>
    </submittedName>
</protein>